<organism evidence="2 3">
    <name type="scientific">Parastrongyloides trichosuri</name>
    <name type="common">Possum-specific nematode worm</name>
    <dbReference type="NCBI Taxonomy" id="131310"/>
    <lineage>
        <taxon>Eukaryota</taxon>
        <taxon>Metazoa</taxon>
        <taxon>Ecdysozoa</taxon>
        <taxon>Nematoda</taxon>
        <taxon>Chromadorea</taxon>
        <taxon>Rhabditida</taxon>
        <taxon>Tylenchina</taxon>
        <taxon>Panagrolaimomorpha</taxon>
        <taxon>Strongyloidoidea</taxon>
        <taxon>Strongyloididae</taxon>
        <taxon>Parastrongyloides</taxon>
    </lineage>
</organism>
<feature type="transmembrane region" description="Helical" evidence="1">
    <location>
        <begin position="6"/>
        <end position="27"/>
    </location>
</feature>
<reference evidence="3" key="1">
    <citation type="submission" date="2017-02" db="UniProtKB">
        <authorList>
            <consortium name="WormBaseParasite"/>
        </authorList>
    </citation>
    <scope>IDENTIFICATION</scope>
</reference>
<dbReference type="Proteomes" id="UP000038045">
    <property type="component" value="Unplaced"/>
</dbReference>
<evidence type="ECO:0000256" key="1">
    <source>
        <dbReference type="SAM" id="Phobius"/>
    </source>
</evidence>
<protein>
    <submittedName>
        <fullName evidence="3">Uncharacterized protein</fullName>
    </submittedName>
</protein>
<keyword evidence="1" id="KW-1133">Transmembrane helix</keyword>
<dbReference type="AlphaFoldDB" id="A0A0N4ZCR5"/>
<dbReference type="WBParaSite" id="PTRK_0000531800.1">
    <property type="protein sequence ID" value="PTRK_0000531800.1"/>
    <property type="gene ID" value="PTRK_0000531800"/>
</dbReference>
<keyword evidence="1" id="KW-0812">Transmembrane</keyword>
<name>A0A0N4ZCR5_PARTI</name>
<evidence type="ECO:0000313" key="3">
    <source>
        <dbReference type="WBParaSite" id="PTRK_0000531800.1"/>
    </source>
</evidence>
<keyword evidence="2" id="KW-1185">Reference proteome</keyword>
<proteinExistence type="predicted"/>
<accession>A0A0N4ZCR5</accession>
<sequence length="160" mass="18949">MTPLIIILIVWALLSTTFLIIFIVLNFELCSNNRLVKIFLEKKYKNTESEENDTTTNSRRDTMNERLRNIEFITEPTEIYTKRHILNIEIPPGSKEPSIIDPIEYYTLTRSYDSYFREISQRADKKVFPTIGGKHKYVPSYVSDSSNVRYHTRNHETRDH</sequence>
<evidence type="ECO:0000313" key="2">
    <source>
        <dbReference type="Proteomes" id="UP000038045"/>
    </source>
</evidence>
<keyword evidence="1" id="KW-0472">Membrane</keyword>